<name>A0A0V1AKW7_TRISP</name>
<keyword evidence="3" id="KW-1185">Reference proteome</keyword>
<dbReference type="Proteomes" id="UP000054776">
    <property type="component" value="Unassembled WGS sequence"/>
</dbReference>
<feature type="compositionally biased region" description="Polar residues" evidence="1">
    <location>
        <begin position="1"/>
        <end position="20"/>
    </location>
</feature>
<evidence type="ECO:0000313" key="2">
    <source>
        <dbReference type="EMBL" id="KRY25472.1"/>
    </source>
</evidence>
<dbReference type="EMBL" id="JYDH01000933">
    <property type="protein sequence ID" value="KRY25472.1"/>
    <property type="molecule type" value="Genomic_DNA"/>
</dbReference>
<organism evidence="2 3">
    <name type="scientific">Trichinella spiralis</name>
    <name type="common">Trichina worm</name>
    <dbReference type="NCBI Taxonomy" id="6334"/>
    <lineage>
        <taxon>Eukaryota</taxon>
        <taxon>Metazoa</taxon>
        <taxon>Ecdysozoa</taxon>
        <taxon>Nematoda</taxon>
        <taxon>Enoplea</taxon>
        <taxon>Dorylaimia</taxon>
        <taxon>Trichinellida</taxon>
        <taxon>Trichinellidae</taxon>
        <taxon>Trichinella</taxon>
    </lineage>
</organism>
<reference evidence="2 3" key="1">
    <citation type="submission" date="2015-01" db="EMBL/GenBank/DDBJ databases">
        <title>Evolution of Trichinella species and genotypes.</title>
        <authorList>
            <person name="Korhonen P.K."/>
            <person name="Edoardo P."/>
            <person name="Giuseppe L.R."/>
            <person name="Gasser R.B."/>
        </authorList>
    </citation>
    <scope>NUCLEOTIDE SEQUENCE [LARGE SCALE GENOMIC DNA]</scope>
    <source>
        <strain evidence="2">ISS3</strain>
    </source>
</reference>
<feature type="region of interest" description="Disordered" evidence="1">
    <location>
        <begin position="1"/>
        <end position="43"/>
    </location>
</feature>
<dbReference type="InParanoid" id="A0A0V1AKW7"/>
<proteinExistence type="predicted"/>
<evidence type="ECO:0000313" key="3">
    <source>
        <dbReference type="Proteomes" id="UP000054776"/>
    </source>
</evidence>
<dbReference type="AlphaFoldDB" id="A0A0V1AKW7"/>
<sequence>MLDQLSSHGNSTPFASSTIKNLHKNSGKEVDVRLHCSYSSPQA</sequence>
<protein>
    <submittedName>
        <fullName evidence="2">Uncharacterized protein</fullName>
    </submittedName>
</protein>
<evidence type="ECO:0000256" key="1">
    <source>
        <dbReference type="SAM" id="MobiDB-lite"/>
    </source>
</evidence>
<accession>A0A0V1AKW7</accession>
<comment type="caution">
    <text evidence="2">The sequence shown here is derived from an EMBL/GenBank/DDBJ whole genome shotgun (WGS) entry which is preliminary data.</text>
</comment>
<gene>
    <name evidence="2" type="ORF">T01_13677</name>
</gene>